<dbReference type="Proteomes" id="UP000183050">
    <property type="component" value="Plasmid unnamed6"/>
</dbReference>
<reference evidence="2 3" key="1">
    <citation type="submission" date="2016-11" db="EMBL/GenBank/DDBJ databases">
        <title>Rhizobium leguminosarum bv. viciae strain Vaf12 isolated from Vavilovia formosa root nodules from Russia, Dagestan.</title>
        <authorList>
            <person name="Kimeklis A."/>
        </authorList>
    </citation>
    <scope>NUCLEOTIDE SEQUENCE [LARGE SCALE GENOMIC DNA]</scope>
    <source>
        <strain evidence="2 3">Vaf-108</strain>
        <plasmid evidence="3">Plasmid unnamed6</plasmid>
    </source>
</reference>
<name>A0A1L3ZNZ9_RHILE</name>
<geneLocation type="plasmid" evidence="2 3">
    <name>unnamed6</name>
</geneLocation>
<dbReference type="RefSeq" id="WP_072642544.1">
    <property type="nucleotide sequence ID" value="NZ_CP018234.1"/>
</dbReference>
<accession>A0A1L3ZNZ9</accession>
<feature type="chain" id="PRO_5012589020" evidence="1">
    <location>
        <begin position="25"/>
        <end position="158"/>
    </location>
</feature>
<evidence type="ECO:0000256" key="1">
    <source>
        <dbReference type="SAM" id="SignalP"/>
    </source>
</evidence>
<evidence type="ECO:0000313" key="3">
    <source>
        <dbReference type="Proteomes" id="UP000183050"/>
    </source>
</evidence>
<keyword evidence="2" id="KW-0614">Plasmid</keyword>
<organism evidence="2 3">
    <name type="scientific">Rhizobium leguminosarum</name>
    <dbReference type="NCBI Taxonomy" id="384"/>
    <lineage>
        <taxon>Bacteria</taxon>
        <taxon>Pseudomonadati</taxon>
        <taxon>Pseudomonadota</taxon>
        <taxon>Alphaproteobacteria</taxon>
        <taxon>Hyphomicrobiales</taxon>
        <taxon>Rhizobiaceae</taxon>
        <taxon>Rhizobium/Agrobacterium group</taxon>
        <taxon>Rhizobium</taxon>
    </lineage>
</organism>
<keyword evidence="1" id="KW-0732">Signal</keyword>
<sequence>MKPMLAVLATTLILGLAPTDNATAQDGYKLALKLTNKDATHDPDGVWTDDDLASIRQTMGAAKIYTARIETPSGTWLLSQTNGDCNLQGMCTALLMLIRPGTPPARLVRPVRPVRMANPQMPLGGTAILSPDAKKLTTSEIGEDGKAFAGSYDVEPIR</sequence>
<dbReference type="EMBL" id="CP018234">
    <property type="protein sequence ID" value="API57372.1"/>
    <property type="molecule type" value="Genomic_DNA"/>
</dbReference>
<proteinExistence type="predicted"/>
<dbReference type="AlphaFoldDB" id="A0A1L3ZNZ9"/>
<feature type="signal peptide" evidence="1">
    <location>
        <begin position="1"/>
        <end position="24"/>
    </location>
</feature>
<evidence type="ECO:0000313" key="2">
    <source>
        <dbReference type="EMBL" id="API57372.1"/>
    </source>
</evidence>
<gene>
    <name evidence="2" type="ORF">BMW22_38905</name>
</gene>
<protein>
    <submittedName>
        <fullName evidence="2">Uncharacterized protein</fullName>
    </submittedName>
</protein>